<sequence length="37" mass="4254">MTLVMLADPVMLCFHDAVTSLFILLGYWSKLELVRKV</sequence>
<evidence type="ECO:0000313" key="3">
    <source>
        <dbReference type="Proteomes" id="UP001331761"/>
    </source>
</evidence>
<keyword evidence="1" id="KW-0812">Transmembrane</keyword>
<feature type="transmembrane region" description="Helical" evidence="1">
    <location>
        <begin position="6"/>
        <end position="28"/>
    </location>
</feature>
<dbReference type="AlphaFoldDB" id="A0AAN8FKC3"/>
<name>A0AAN8FKC3_TRICO</name>
<protein>
    <submittedName>
        <fullName evidence="2">Uncharacterized protein</fullName>
    </submittedName>
</protein>
<organism evidence="2 3">
    <name type="scientific">Trichostrongylus colubriformis</name>
    <name type="common">Black scour worm</name>
    <dbReference type="NCBI Taxonomy" id="6319"/>
    <lineage>
        <taxon>Eukaryota</taxon>
        <taxon>Metazoa</taxon>
        <taxon>Ecdysozoa</taxon>
        <taxon>Nematoda</taxon>
        <taxon>Chromadorea</taxon>
        <taxon>Rhabditida</taxon>
        <taxon>Rhabditina</taxon>
        <taxon>Rhabditomorpha</taxon>
        <taxon>Strongyloidea</taxon>
        <taxon>Trichostrongylidae</taxon>
        <taxon>Trichostrongylus</taxon>
    </lineage>
</organism>
<keyword evidence="3" id="KW-1185">Reference proteome</keyword>
<evidence type="ECO:0000256" key="1">
    <source>
        <dbReference type="SAM" id="Phobius"/>
    </source>
</evidence>
<gene>
    <name evidence="2" type="ORF">GCK32_017946</name>
</gene>
<dbReference type="Proteomes" id="UP001331761">
    <property type="component" value="Unassembled WGS sequence"/>
</dbReference>
<keyword evidence="1" id="KW-0472">Membrane</keyword>
<dbReference type="EMBL" id="WIXE01016820">
    <property type="protein sequence ID" value="KAK5972268.1"/>
    <property type="molecule type" value="Genomic_DNA"/>
</dbReference>
<accession>A0AAN8FKC3</accession>
<evidence type="ECO:0000313" key="2">
    <source>
        <dbReference type="EMBL" id="KAK5972268.1"/>
    </source>
</evidence>
<proteinExistence type="predicted"/>
<reference evidence="2 3" key="1">
    <citation type="submission" date="2019-10" db="EMBL/GenBank/DDBJ databases">
        <title>Assembly and Annotation for the nematode Trichostrongylus colubriformis.</title>
        <authorList>
            <person name="Martin J."/>
        </authorList>
    </citation>
    <scope>NUCLEOTIDE SEQUENCE [LARGE SCALE GENOMIC DNA]</scope>
    <source>
        <strain evidence="2">G859</strain>
        <tissue evidence="2">Whole worm</tissue>
    </source>
</reference>
<comment type="caution">
    <text evidence="2">The sequence shown here is derived from an EMBL/GenBank/DDBJ whole genome shotgun (WGS) entry which is preliminary data.</text>
</comment>
<keyword evidence="1" id="KW-1133">Transmembrane helix</keyword>